<feature type="domain" description="Aminoglycoside phosphotransferase" evidence="5">
    <location>
        <begin position="43"/>
        <end position="279"/>
    </location>
</feature>
<dbReference type="Gene3D" id="3.40.640.10">
    <property type="entry name" value="Type I PLP-dependent aspartate aminotransferase-like (Major domain)"/>
    <property type="match status" value="1"/>
</dbReference>
<evidence type="ECO:0000313" key="7">
    <source>
        <dbReference type="Proteomes" id="UP000377595"/>
    </source>
</evidence>
<protein>
    <recommendedName>
        <fullName evidence="8">Aminoglycoside phosphotransferase domain-containing protein</fullName>
    </recommendedName>
</protein>
<evidence type="ECO:0000256" key="1">
    <source>
        <dbReference type="ARBA" id="ARBA00008954"/>
    </source>
</evidence>
<evidence type="ECO:0000313" key="6">
    <source>
        <dbReference type="EMBL" id="GES26102.1"/>
    </source>
</evidence>
<dbReference type="InterPro" id="IPR016047">
    <property type="entry name" value="M23ase_b-sheet_dom"/>
</dbReference>
<dbReference type="SUPFAM" id="SSF53383">
    <property type="entry name" value="PLP-dependent transferases"/>
    <property type="match status" value="1"/>
</dbReference>
<dbReference type="GO" id="GO:0030170">
    <property type="term" value="F:pyridoxal phosphate binding"/>
    <property type="evidence" value="ECO:0007669"/>
    <property type="project" value="InterPro"/>
</dbReference>
<gene>
    <name evidence="6" type="ORF">Aple_090010</name>
</gene>
<dbReference type="AlphaFoldDB" id="A0A5M3XYN1"/>
<dbReference type="Gene3D" id="2.70.70.10">
    <property type="entry name" value="Glucose Permease (Domain IIA)"/>
    <property type="match status" value="1"/>
</dbReference>
<evidence type="ECO:0000259" key="4">
    <source>
        <dbReference type="Pfam" id="PF01551"/>
    </source>
</evidence>
<dbReference type="CDD" id="cd12797">
    <property type="entry name" value="M23_peptidase"/>
    <property type="match status" value="1"/>
</dbReference>
<dbReference type="SUPFAM" id="SSF51261">
    <property type="entry name" value="Duplicated hybrid motif"/>
    <property type="match status" value="1"/>
</dbReference>
<dbReference type="Gene3D" id="3.90.1200.10">
    <property type="match status" value="1"/>
</dbReference>
<dbReference type="PANTHER" id="PTHR45688:SF13">
    <property type="entry name" value="ALANINE--GLYOXYLATE AMINOTRANSFERASE 2-LIKE"/>
    <property type="match status" value="1"/>
</dbReference>
<dbReference type="GO" id="GO:0008483">
    <property type="term" value="F:transaminase activity"/>
    <property type="evidence" value="ECO:0007669"/>
    <property type="project" value="InterPro"/>
</dbReference>
<dbReference type="InterPro" id="IPR011009">
    <property type="entry name" value="Kinase-like_dom_sf"/>
</dbReference>
<dbReference type="RefSeq" id="WP_246265272.1">
    <property type="nucleotide sequence ID" value="NZ_BAAAHM010000051.1"/>
</dbReference>
<dbReference type="InterPro" id="IPR005814">
    <property type="entry name" value="Aminotrans_3"/>
</dbReference>
<name>A0A5M3XYN1_9ACTN</name>
<evidence type="ECO:0000259" key="5">
    <source>
        <dbReference type="Pfam" id="PF01636"/>
    </source>
</evidence>
<dbReference type="Proteomes" id="UP000377595">
    <property type="component" value="Unassembled WGS sequence"/>
</dbReference>
<keyword evidence="2" id="KW-0663">Pyridoxal phosphate</keyword>
<evidence type="ECO:0000256" key="2">
    <source>
        <dbReference type="ARBA" id="ARBA00022898"/>
    </source>
</evidence>
<evidence type="ECO:0000256" key="3">
    <source>
        <dbReference type="SAM" id="MobiDB-lite"/>
    </source>
</evidence>
<dbReference type="Pfam" id="PF01551">
    <property type="entry name" value="Peptidase_M23"/>
    <property type="match status" value="1"/>
</dbReference>
<dbReference type="EMBL" id="BLAF01000079">
    <property type="protein sequence ID" value="GES26102.1"/>
    <property type="molecule type" value="Genomic_DNA"/>
</dbReference>
<feature type="region of interest" description="Disordered" evidence="3">
    <location>
        <begin position="719"/>
        <end position="739"/>
    </location>
</feature>
<keyword evidence="7" id="KW-1185">Reference proteome</keyword>
<dbReference type="InterPro" id="IPR015422">
    <property type="entry name" value="PyrdxlP-dep_Trfase_small"/>
</dbReference>
<dbReference type="InterPro" id="IPR011055">
    <property type="entry name" value="Dup_hybrid_motif"/>
</dbReference>
<dbReference type="InterPro" id="IPR002575">
    <property type="entry name" value="Aminoglycoside_PTrfase"/>
</dbReference>
<dbReference type="Gene3D" id="3.90.1150.10">
    <property type="entry name" value="Aspartate Aminotransferase, domain 1"/>
    <property type="match status" value="1"/>
</dbReference>
<comment type="similarity">
    <text evidence="1">Belongs to the class-III pyridoxal-phosphate-dependent aminotransferase family.</text>
</comment>
<dbReference type="Pfam" id="PF00202">
    <property type="entry name" value="Aminotran_3"/>
    <property type="match status" value="1"/>
</dbReference>
<organism evidence="6 7">
    <name type="scientific">Acrocarpospora pleiomorpha</name>
    <dbReference type="NCBI Taxonomy" id="90975"/>
    <lineage>
        <taxon>Bacteria</taxon>
        <taxon>Bacillati</taxon>
        <taxon>Actinomycetota</taxon>
        <taxon>Actinomycetes</taxon>
        <taxon>Streptosporangiales</taxon>
        <taxon>Streptosporangiaceae</taxon>
        <taxon>Acrocarpospora</taxon>
    </lineage>
</organism>
<dbReference type="PANTHER" id="PTHR45688">
    <property type="match status" value="1"/>
</dbReference>
<accession>A0A5M3XYN1</accession>
<comment type="caution">
    <text evidence="6">The sequence shown here is derived from an EMBL/GenBank/DDBJ whole genome shotgun (WGS) entry which is preliminary data.</text>
</comment>
<feature type="domain" description="M23ase beta-sheet core" evidence="4">
    <location>
        <begin position="441"/>
        <end position="521"/>
    </location>
</feature>
<dbReference type="InterPro" id="IPR015424">
    <property type="entry name" value="PyrdxlP-dep_Trfase"/>
</dbReference>
<sequence>MQTNDERYERITAGAPKPTDSFVRAILRDQYGVQAVSCWPLAGETDHNTHVVDGTGAQYVLKVSGPQDRRANEFQSALLRQLAEREPGLQIPRVVEDRSGALVTTVHDGDQDLVVRMLTWVSGTPLAEVRRRSAELLTDIGTTAGRLAVATATFEHPGPPSPHYWHFAHAGTALVGSIPRIEDPDLRAAVERLRERHLPMLEEGLPRLPTAVVHHDLNVFNVLVRRNHDGYRVSGVIDFGDALPAPRVADLAVLASSAMRGSPRPLTVAATLAAAYHKACPLEEAELDLLFPLIAIRSATVAATTARLTAEQRHGDPRHRSQAAIELAIALADMPAVLGTAVIRQACGLDPHPPATSVTQWFAANTASMAPLVADPLVPVDLSASGALFDGIDPRDPEALRTAARTGILGHDTATPVGRYGEPRFLAPRRRRTGEQEPANVHLGVDVFAAAGTAVHAPLAGVVEDSGVAGVDLVLRHEPAEGVGFRTLYTGLSVEVSAGERVEPHRLLGHVAADTGDGLPPRVRVQTATAPLGEWTAVPIGVTHSDRGVWEALFPDPTPLLGARHTVTAWTPVIHRAVQGRRVHLPNTHPTYFSTPIAMASGRDCRFYDEQGRSYLDALNNVTLVGHSHPRLVKAASRQLGRLNTNSRFVYDVLTEYAERLTATLPDGLDVVYFVNSGSEANDLALRMARYVTGRDDVVVIDDAYHGYTSAVADVSPSRYRHYGKPDTTHPTPVPDRYRGPYGYDDPEAGARYARQVIGAFDRLAGEGRMPAAYLFEALLAGAGQIVLPPGYLAPIFAAAAERGIFTIADEVQVGFGRLGEAFWGFQTQGPEIVPDFVTMGKAMGNGFPMAALVTRRDISQAFDATGRFFSTYGGNPVACAIGLELLDILEDENLQHNALSVGQYLRDQLAELAGRHELVGDVRGQGFYSGVEFVRDRHTKEPAGEETLIVCERLKDEGVLVYPTGAFWNVLKLKPPLMFSRAHADEFTVTLDEILEAGW</sequence>
<dbReference type="Pfam" id="PF01636">
    <property type="entry name" value="APH"/>
    <property type="match status" value="1"/>
</dbReference>
<reference evidence="6 7" key="1">
    <citation type="submission" date="2019-10" db="EMBL/GenBank/DDBJ databases">
        <title>Whole genome shotgun sequence of Acrocarpospora pleiomorpha NBRC 16267.</title>
        <authorList>
            <person name="Ichikawa N."/>
            <person name="Kimura A."/>
            <person name="Kitahashi Y."/>
            <person name="Komaki H."/>
            <person name="Oguchi A."/>
        </authorList>
    </citation>
    <scope>NUCLEOTIDE SEQUENCE [LARGE SCALE GENOMIC DNA]</scope>
    <source>
        <strain evidence="6 7">NBRC 16267</strain>
    </source>
</reference>
<proteinExistence type="inferred from homology"/>
<dbReference type="CDD" id="cd00610">
    <property type="entry name" value="OAT_like"/>
    <property type="match status" value="1"/>
</dbReference>
<evidence type="ECO:0008006" key="8">
    <source>
        <dbReference type="Google" id="ProtNLM"/>
    </source>
</evidence>
<dbReference type="SUPFAM" id="SSF56112">
    <property type="entry name" value="Protein kinase-like (PK-like)"/>
    <property type="match status" value="1"/>
</dbReference>
<dbReference type="Gene3D" id="3.30.200.20">
    <property type="entry name" value="Phosphorylase Kinase, domain 1"/>
    <property type="match status" value="1"/>
</dbReference>
<dbReference type="InterPro" id="IPR015421">
    <property type="entry name" value="PyrdxlP-dep_Trfase_major"/>
</dbReference>